<protein>
    <recommendedName>
        <fullName evidence="1">Reverse transcriptase domain-containing protein</fullName>
    </recommendedName>
</protein>
<dbReference type="PANTHER" id="PTHR47027:SF28">
    <property type="entry name" value="ENDONUCLEASE-REVERSE TRANSCRIPTASE"/>
    <property type="match status" value="1"/>
</dbReference>
<dbReference type="InterPro" id="IPR000477">
    <property type="entry name" value="RT_dom"/>
</dbReference>
<dbReference type="Proteomes" id="UP001303046">
    <property type="component" value="Unassembled WGS sequence"/>
</dbReference>
<proteinExistence type="predicted"/>
<dbReference type="PANTHER" id="PTHR47027">
    <property type="entry name" value="REVERSE TRANSCRIPTASE DOMAIN-CONTAINING PROTEIN"/>
    <property type="match status" value="1"/>
</dbReference>
<keyword evidence="3" id="KW-1185">Reference proteome</keyword>
<organism evidence="2 3">
    <name type="scientific">Necator americanus</name>
    <name type="common">Human hookworm</name>
    <dbReference type="NCBI Taxonomy" id="51031"/>
    <lineage>
        <taxon>Eukaryota</taxon>
        <taxon>Metazoa</taxon>
        <taxon>Ecdysozoa</taxon>
        <taxon>Nematoda</taxon>
        <taxon>Chromadorea</taxon>
        <taxon>Rhabditida</taxon>
        <taxon>Rhabditina</taxon>
        <taxon>Rhabditomorpha</taxon>
        <taxon>Strongyloidea</taxon>
        <taxon>Ancylostomatidae</taxon>
        <taxon>Bunostominae</taxon>
        <taxon>Necator</taxon>
    </lineage>
</organism>
<dbReference type="CDD" id="cd01650">
    <property type="entry name" value="RT_nLTR_like"/>
    <property type="match status" value="1"/>
</dbReference>
<gene>
    <name evidence="2" type="primary">Necator_chrI.g1072</name>
    <name evidence="2" type="ORF">RB195_004948</name>
</gene>
<dbReference type="Gene3D" id="3.60.10.10">
    <property type="entry name" value="Endonuclease/exonuclease/phosphatase"/>
    <property type="match status" value="1"/>
</dbReference>
<feature type="domain" description="Reverse transcriptase" evidence="1">
    <location>
        <begin position="392"/>
        <end position="651"/>
    </location>
</feature>
<dbReference type="EMBL" id="JAVFWL010000001">
    <property type="protein sequence ID" value="KAK6726956.1"/>
    <property type="molecule type" value="Genomic_DNA"/>
</dbReference>
<dbReference type="SUPFAM" id="SSF56672">
    <property type="entry name" value="DNA/RNA polymerases"/>
    <property type="match status" value="1"/>
</dbReference>
<dbReference type="PROSITE" id="PS50878">
    <property type="entry name" value="RT_POL"/>
    <property type="match status" value="1"/>
</dbReference>
<evidence type="ECO:0000259" key="1">
    <source>
        <dbReference type="PROSITE" id="PS50878"/>
    </source>
</evidence>
<dbReference type="InterPro" id="IPR043128">
    <property type="entry name" value="Rev_trsase/Diguanyl_cyclase"/>
</dbReference>
<evidence type="ECO:0000313" key="3">
    <source>
        <dbReference type="Proteomes" id="UP001303046"/>
    </source>
</evidence>
<comment type="caution">
    <text evidence="2">The sequence shown here is derived from an EMBL/GenBank/DDBJ whole genome shotgun (WGS) entry which is preliminary data.</text>
</comment>
<dbReference type="Pfam" id="PF00078">
    <property type="entry name" value="RVT_1"/>
    <property type="match status" value="1"/>
</dbReference>
<accession>A0ABR1BPE0</accession>
<dbReference type="Gene3D" id="3.40.630.90">
    <property type="match status" value="1"/>
</dbReference>
<dbReference type="InterPro" id="IPR036691">
    <property type="entry name" value="Endo/exonu/phosph_ase_sf"/>
</dbReference>
<dbReference type="Gene3D" id="3.30.70.270">
    <property type="match status" value="1"/>
</dbReference>
<dbReference type="InterPro" id="IPR043502">
    <property type="entry name" value="DNA/RNA_pol_sf"/>
</dbReference>
<evidence type="ECO:0000313" key="2">
    <source>
        <dbReference type="EMBL" id="KAK6726956.1"/>
    </source>
</evidence>
<sequence>MDGIILLCCKSYLTPQSGAAVALAVGQLWWRDFVSAGSTMPQRNSVTAVDRLSDRLMAVKVDTVEVELRVEDLEQYFQSLESEEVLLIGGDFNGHVGSRKDGFESCHGGYGYGARNDDGLRILEYAVASDLIIANTQYRKRKSHLITCTSGGRETQIDFWMLRRRDRRLLQDSKVIPTDHVAAQHHLLVMDLKISRPRKRHPRTETQRIKWWNLKDRKEAAIREKKSKYKLWWRTRQPEDRSAYLAAKREAKKVVSKAKSDRYKAVYDMLDTREGERAVCRLVRARPRSTLDMEHTKIVKGADGAVLRRSGQILERWREYYNHLCNEEFCHPPIPTVPSVEGPVLPITAVEVSAALAKMKSNKATGPDDIPADIWKLLGDRGSMWLATLFNKIVAEGRTPDVWQTSVTVPVWKGKGDIADCTSYRPIRLLCHTMKVFERVLEARLRKIVSVSLNQCGFMKDCSTIDAIHAVRILLEKHREKNRSVHLAFLDLEKAFDRVPHELLWMSMRSHRVPDEYVRWTKLLYAKPTSVVRCTAGTSRPFPVQVGFHQGSSLSPLLFILCMDTITKEIQKQHPWTLLFADDVMLASESRDDLQKQVQSWKDQLQQYGLRLNTSKTEYMECGPRIEDGSIRVDGTELNKVNCFKYLGSKVTSTGDIDQEGRARVNAAWMKWKMATGVLCDKKVPLRLKSKIYRTVVRPVALYGCECWPTTKALERVLHAMEMRMLRWTIGITLKEKVSNDTVRSIFDVVPITEKMKEARLRWFGHVLRREEDSVAKTALKLDVSGVRPRGRPKIRWLDRVKQDMIDALSYMVEKYRIHYDFVVTTPWRVVWYQIRPQDVRQTTPISVHDEGMSIFQVTTANLSCFLEYDNRLQGDLDRTSYIQSFAMQPCADSKLAIYDAHTVGIGIARLLINNELFVGPLYADSFEVARALLYSLLNGRYRGQYRNVQMQIPSVNEDGSRLVEEISQGRCITDDFTQGLSTKFRLETDPSRIYSTTEYDVSIV</sequence>
<name>A0ABR1BPE0_NECAM</name>
<reference evidence="2 3" key="1">
    <citation type="submission" date="2023-08" db="EMBL/GenBank/DDBJ databases">
        <title>A Necator americanus chromosomal reference genome.</title>
        <authorList>
            <person name="Ilik V."/>
            <person name="Petrzelkova K.J."/>
            <person name="Pardy F."/>
            <person name="Fuh T."/>
            <person name="Niatou-Singa F.S."/>
            <person name="Gouil Q."/>
            <person name="Baker L."/>
            <person name="Ritchie M.E."/>
            <person name="Jex A.R."/>
            <person name="Gazzola D."/>
            <person name="Li H."/>
            <person name="Toshio Fujiwara R."/>
            <person name="Zhan B."/>
            <person name="Aroian R.V."/>
            <person name="Pafco B."/>
            <person name="Schwarz E.M."/>
        </authorList>
    </citation>
    <scope>NUCLEOTIDE SEQUENCE [LARGE SCALE GENOMIC DNA]</scope>
    <source>
        <strain evidence="2 3">Aroian</strain>
        <tissue evidence="2">Whole animal</tissue>
    </source>
</reference>